<dbReference type="InterPro" id="IPR005119">
    <property type="entry name" value="LysR_subst-bd"/>
</dbReference>
<dbReference type="Proteomes" id="UP001154255">
    <property type="component" value="Unassembled WGS sequence"/>
</dbReference>
<dbReference type="GO" id="GO:0003700">
    <property type="term" value="F:DNA-binding transcription factor activity"/>
    <property type="evidence" value="ECO:0007669"/>
    <property type="project" value="InterPro"/>
</dbReference>
<dbReference type="AlphaFoldDB" id="A0A9W4TPU4"/>
<dbReference type="Pfam" id="PF03466">
    <property type="entry name" value="LysR_substrate"/>
    <property type="match status" value="1"/>
</dbReference>
<keyword evidence="2" id="KW-0805">Transcription regulation</keyword>
<dbReference type="InterPro" id="IPR050950">
    <property type="entry name" value="HTH-type_LysR_regulators"/>
</dbReference>
<dbReference type="EMBL" id="CAMXCM010000008">
    <property type="protein sequence ID" value="CAI3955094.1"/>
    <property type="molecule type" value="Genomic_DNA"/>
</dbReference>
<evidence type="ECO:0000313" key="6">
    <source>
        <dbReference type="EMBL" id="CAI3955094.1"/>
    </source>
</evidence>
<dbReference type="SUPFAM" id="SSF46785">
    <property type="entry name" value="Winged helix' DNA-binding domain"/>
    <property type="match status" value="1"/>
</dbReference>
<accession>A0A9W4TPU4</accession>
<dbReference type="Gene3D" id="3.40.190.290">
    <property type="match status" value="1"/>
</dbReference>
<protein>
    <submittedName>
        <fullName evidence="6 7">LysR family (LysR)</fullName>
    </submittedName>
</protein>
<evidence type="ECO:0000259" key="5">
    <source>
        <dbReference type="PROSITE" id="PS50931"/>
    </source>
</evidence>
<evidence type="ECO:0000313" key="9">
    <source>
        <dbReference type="Proteomes" id="UP001154259"/>
    </source>
</evidence>
<comment type="caution">
    <text evidence="6">The sequence shown here is derived from an EMBL/GenBank/DDBJ whole genome shotgun (WGS) entry which is preliminary data.</text>
</comment>
<dbReference type="EMBL" id="CAMXCS010000008">
    <property type="protein sequence ID" value="CAI3957235.1"/>
    <property type="molecule type" value="Genomic_DNA"/>
</dbReference>
<dbReference type="SUPFAM" id="SSF53850">
    <property type="entry name" value="Periplasmic binding protein-like II"/>
    <property type="match status" value="1"/>
</dbReference>
<evidence type="ECO:0000313" key="8">
    <source>
        <dbReference type="Proteomes" id="UP001154255"/>
    </source>
</evidence>
<dbReference type="Pfam" id="PF00126">
    <property type="entry name" value="HTH_1"/>
    <property type="match status" value="1"/>
</dbReference>
<evidence type="ECO:0000256" key="3">
    <source>
        <dbReference type="ARBA" id="ARBA00023125"/>
    </source>
</evidence>
<dbReference type="PANTHER" id="PTHR30419:SF2">
    <property type="entry name" value="LYSR FAMILY TRANSCRIPTIONAL REGULATOR"/>
    <property type="match status" value="1"/>
</dbReference>
<comment type="similarity">
    <text evidence="1">Belongs to the LysR transcriptional regulatory family.</text>
</comment>
<organism evidence="6 8">
    <name type="scientific">Commensalibacter communis</name>
    <dbReference type="NCBI Taxonomy" id="2972786"/>
    <lineage>
        <taxon>Bacteria</taxon>
        <taxon>Pseudomonadati</taxon>
        <taxon>Pseudomonadota</taxon>
        <taxon>Alphaproteobacteria</taxon>
        <taxon>Acetobacterales</taxon>
        <taxon>Acetobacteraceae</taxon>
    </lineage>
</organism>
<sequence>MNIHPFSHKILNLYSRFFIYFQAILTYGSVRSAARHLRITPSALTRQIQNFELNIGVPLFERHAHGMVLTQAGDILSSHIMVVMEDLKRIENRILALHKIKDEKINIMVIESAANEIMPYVINKITTTYPTIRLQVNTGSSKEIFEALHAGYLDIGVALNLGEPQNLKNIISQPVKMDAIVHTKHALAGKKNITLSECVSYPLIMPSSSLSLYKTIYPLLKNLQENLNIRMESNSIDLMIKMAAAGMGLAFCSRLTTISTQEKEDFIRIPIQNKETRTLLGVYIVKDKQQTYSVNIILQIIQNYLNHNFKSI</sequence>
<dbReference type="GO" id="GO:0003677">
    <property type="term" value="F:DNA binding"/>
    <property type="evidence" value="ECO:0007669"/>
    <property type="project" value="UniProtKB-KW"/>
</dbReference>
<proteinExistence type="inferred from homology"/>
<keyword evidence="4" id="KW-0804">Transcription</keyword>
<feature type="domain" description="HTH lysR-type" evidence="5">
    <location>
        <begin position="20"/>
        <end position="70"/>
    </location>
</feature>
<dbReference type="RefSeq" id="WP_271790493.1">
    <property type="nucleotide sequence ID" value="NZ_CAMXCJ010000007.1"/>
</dbReference>
<dbReference type="InterPro" id="IPR000847">
    <property type="entry name" value="LysR_HTH_N"/>
</dbReference>
<dbReference type="PROSITE" id="PS50931">
    <property type="entry name" value="HTH_LYSR"/>
    <property type="match status" value="1"/>
</dbReference>
<dbReference type="GO" id="GO:0005829">
    <property type="term" value="C:cytosol"/>
    <property type="evidence" value="ECO:0007669"/>
    <property type="project" value="TreeGrafter"/>
</dbReference>
<evidence type="ECO:0000256" key="2">
    <source>
        <dbReference type="ARBA" id="ARBA00023015"/>
    </source>
</evidence>
<dbReference type="InterPro" id="IPR036390">
    <property type="entry name" value="WH_DNA-bd_sf"/>
</dbReference>
<keyword evidence="9" id="KW-1185">Reference proteome</keyword>
<reference evidence="6" key="1">
    <citation type="submission" date="2022-10" db="EMBL/GenBank/DDBJ databases">
        <authorList>
            <person name="Botero Cardona J."/>
        </authorList>
    </citation>
    <scope>NUCLEOTIDE SEQUENCE</scope>
    <source>
        <strain evidence="6">LMG 31819</strain>
        <strain evidence="7">R-53529</strain>
    </source>
</reference>
<dbReference type="PANTHER" id="PTHR30419">
    <property type="entry name" value="HTH-TYPE TRANSCRIPTIONAL REGULATOR YBHD"/>
    <property type="match status" value="1"/>
</dbReference>
<dbReference type="Proteomes" id="UP001154259">
    <property type="component" value="Unassembled WGS sequence"/>
</dbReference>
<dbReference type="InterPro" id="IPR036388">
    <property type="entry name" value="WH-like_DNA-bd_sf"/>
</dbReference>
<evidence type="ECO:0000256" key="4">
    <source>
        <dbReference type="ARBA" id="ARBA00023163"/>
    </source>
</evidence>
<dbReference type="Gene3D" id="1.10.10.10">
    <property type="entry name" value="Winged helix-like DNA-binding domain superfamily/Winged helix DNA-binding domain"/>
    <property type="match status" value="1"/>
</dbReference>
<evidence type="ECO:0000313" key="7">
    <source>
        <dbReference type="EMBL" id="CAI3957235.1"/>
    </source>
</evidence>
<name>A0A9W4TPU4_9PROT</name>
<evidence type="ECO:0000256" key="1">
    <source>
        <dbReference type="ARBA" id="ARBA00009437"/>
    </source>
</evidence>
<gene>
    <name evidence="7" type="ORF">R53529_LOCUS2072</name>
    <name evidence="6" type="ORF">R53530_LOCUS2069</name>
</gene>
<dbReference type="CDD" id="cd05466">
    <property type="entry name" value="PBP2_LTTR_substrate"/>
    <property type="match status" value="1"/>
</dbReference>
<keyword evidence="3" id="KW-0238">DNA-binding</keyword>